<evidence type="ECO:0000256" key="1">
    <source>
        <dbReference type="ARBA" id="ARBA00004123"/>
    </source>
</evidence>
<evidence type="ECO:0000256" key="8">
    <source>
        <dbReference type="SAM" id="MobiDB-lite"/>
    </source>
</evidence>
<keyword evidence="3" id="KW-0507">mRNA processing</keyword>
<dbReference type="InterPro" id="IPR019775">
    <property type="entry name" value="WD40_repeat_CS"/>
</dbReference>
<dbReference type="AlphaFoldDB" id="A0A137PF07"/>
<feature type="repeat" description="WD" evidence="7">
    <location>
        <begin position="216"/>
        <end position="251"/>
    </location>
</feature>
<dbReference type="CDD" id="cd00200">
    <property type="entry name" value="WD40"/>
    <property type="match status" value="1"/>
</dbReference>
<dbReference type="Gene3D" id="2.130.10.10">
    <property type="entry name" value="YVTN repeat-like/Quinoprotein amine dehydrogenase"/>
    <property type="match status" value="3"/>
</dbReference>
<keyword evidence="2 7" id="KW-0853">WD repeat</keyword>
<evidence type="ECO:0000256" key="6">
    <source>
        <dbReference type="ARBA" id="ARBA00029851"/>
    </source>
</evidence>
<feature type="compositionally biased region" description="Basic and acidic residues" evidence="8">
    <location>
        <begin position="84"/>
        <end position="93"/>
    </location>
</feature>
<feature type="repeat" description="WD" evidence="7">
    <location>
        <begin position="312"/>
        <end position="346"/>
    </location>
</feature>
<dbReference type="PROSITE" id="PS00678">
    <property type="entry name" value="WD_REPEATS_1"/>
    <property type="match status" value="1"/>
</dbReference>
<dbReference type="InterPro" id="IPR020472">
    <property type="entry name" value="WD40_PAC1"/>
</dbReference>
<dbReference type="Proteomes" id="UP000070444">
    <property type="component" value="Unassembled WGS sequence"/>
</dbReference>
<proteinExistence type="predicted"/>
<dbReference type="OrthoDB" id="538223at2759"/>
<dbReference type="EMBL" id="KQ964435">
    <property type="protein sequence ID" value="KXN73570.1"/>
    <property type="molecule type" value="Genomic_DNA"/>
</dbReference>
<name>A0A137PF07_CONC2</name>
<keyword evidence="10" id="KW-1185">Reference proteome</keyword>
<dbReference type="OMA" id="HTEDYVM"/>
<dbReference type="Gene3D" id="1.20.960.50">
    <property type="entry name" value="Cleavage stimulation factor subunit 1, dimerisation domain"/>
    <property type="match status" value="1"/>
</dbReference>
<evidence type="ECO:0000256" key="4">
    <source>
        <dbReference type="ARBA" id="ARBA00022737"/>
    </source>
</evidence>
<feature type="repeat" description="WD" evidence="7">
    <location>
        <begin position="392"/>
        <end position="429"/>
    </location>
</feature>
<evidence type="ECO:0000256" key="2">
    <source>
        <dbReference type="ARBA" id="ARBA00022574"/>
    </source>
</evidence>
<dbReference type="SUPFAM" id="SSF50978">
    <property type="entry name" value="WD40 repeat-like"/>
    <property type="match status" value="1"/>
</dbReference>
<evidence type="ECO:0000256" key="3">
    <source>
        <dbReference type="ARBA" id="ARBA00022664"/>
    </source>
</evidence>
<reference evidence="9 10" key="1">
    <citation type="journal article" date="2015" name="Genome Biol. Evol.">
        <title>Phylogenomic analyses indicate that early fungi evolved digesting cell walls of algal ancestors of land plants.</title>
        <authorList>
            <person name="Chang Y."/>
            <person name="Wang S."/>
            <person name="Sekimoto S."/>
            <person name="Aerts A.L."/>
            <person name="Choi C."/>
            <person name="Clum A."/>
            <person name="LaButti K.M."/>
            <person name="Lindquist E.A."/>
            <person name="Yee Ngan C."/>
            <person name="Ohm R.A."/>
            <person name="Salamov A.A."/>
            <person name="Grigoriev I.V."/>
            <person name="Spatafora J.W."/>
            <person name="Berbee M.L."/>
        </authorList>
    </citation>
    <scope>NUCLEOTIDE SEQUENCE [LARGE SCALE GENOMIC DNA]</scope>
    <source>
        <strain evidence="9 10">NRRL 28638</strain>
    </source>
</reference>
<accession>A0A137PF07</accession>
<sequence>MTAEELVPKAKMLTLIVSQLASYGFANLAKAVAEHTNTEASAVLDPSNLLVEYCYKGMKSGDNEKNEEVDGSSNEEAQDQAQEASKEEPETKAKTSTMLDWDTADFNAPIQIPNYTTPYITIHQAACRTAAYSCDGKLIATGSLDSTSKVFDASKIDVHSENPEDKPVIRTLYDHSEPVNGLAFHPNGLVLASCSDDLSTKLYDVSKPVIRRSFRYFQDSFKVNSICFHPSGDYLASGTDHTNVRVYDVRTFQCYTPGKPDKFHTASINSVRFSKQGNIIASTSMDGSIKIWDGVSGDCIRTFENAHKGAAVVSCEITNNNKYILTSGLDSIVRLWDISSGRVLQSYQGAVQYKFSCNAALSYDEKFIFSGDESTSTVVCWNALTGQLVNKLSGHTAPVRCIATSPVGTGFVSCSEDSRARFWSIAKAN</sequence>
<gene>
    <name evidence="9" type="ORF">CONCODRAFT_46674</name>
</gene>
<dbReference type="InterPro" id="IPR038184">
    <property type="entry name" value="CSTF1_dimer_sf"/>
</dbReference>
<dbReference type="STRING" id="796925.A0A137PF07"/>
<dbReference type="PRINTS" id="PR00320">
    <property type="entry name" value="GPROTEINBRPT"/>
</dbReference>
<protein>
    <recommendedName>
        <fullName evidence="6">Cleavage stimulation factor 50 kDa subunit</fullName>
    </recommendedName>
</protein>
<dbReference type="PANTHER" id="PTHR44133">
    <property type="entry name" value="CLEAVAGE STIMULATION FACTOR SUBUNIT 1"/>
    <property type="match status" value="1"/>
</dbReference>
<comment type="subcellular location">
    <subcellularLocation>
        <location evidence="1">Nucleus</location>
    </subcellularLocation>
</comment>
<keyword evidence="4" id="KW-0677">Repeat</keyword>
<feature type="repeat" description="WD" evidence="7">
    <location>
        <begin position="172"/>
        <end position="213"/>
    </location>
</feature>
<dbReference type="PANTHER" id="PTHR44133:SF2">
    <property type="entry name" value="CLEAVAGE STIMULATION FACTOR SUBUNIT 1"/>
    <property type="match status" value="1"/>
</dbReference>
<dbReference type="InterPro" id="IPR015943">
    <property type="entry name" value="WD40/YVTN_repeat-like_dom_sf"/>
</dbReference>
<dbReference type="InterPro" id="IPR036322">
    <property type="entry name" value="WD40_repeat_dom_sf"/>
</dbReference>
<dbReference type="Pfam" id="PF00400">
    <property type="entry name" value="WD40"/>
    <property type="match status" value="6"/>
</dbReference>
<evidence type="ECO:0000256" key="7">
    <source>
        <dbReference type="PROSITE-ProRule" id="PRU00221"/>
    </source>
</evidence>
<feature type="repeat" description="WD" evidence="7">
    <location>
        <begin position="261"/>
        <end position="302"/>
    </location>
</feature>
<dbReference type="GO" id="GO:0005848">
    <property type="term" value="C:mRNA cleavage stimulating factor complex"/>
    <property type="evidence" value="ECO:0007669"/>
    <property type="project" value="InterPro"/>
</dbReference>
<evidence type="ECO:0000313" key="10">
    <source>
        <dbReference type="Proteomes" id="UP000070444"/>
    </source>
</evidence>
<feature type="region of interest" description="Disordered" evidence="8">
    <location>
        <begin position="61"/>
        <end position="96"/>
    </location>
</feature>
<dbReference type="InterPro" id="IPR044633">
    <property type="entry name" value="CstF1-like"/>
</dbReference>
<evidence type="ECO:0000256" key="5">
    <source>
        <dbReference type="ARBA" id="ARBA00023242"/>
    </source>
</evidence>
<organism evidence="9 10">
    <name type="scientific">Conidiobolus coronatus (strain ATCC 28846 / CBS 209.66 / NRRL 28638)</name>
    <name type="common">Delacroixia coronata</name>
    <dbReference type="NCBI Taxonomy" id="796925"/>
    <lineage>
        <taxon>Eukaryota</taxon>
        <taxon>Fungi</taxon>
        <taxon>Fungi incertae sedis</taxon>
        <taxon>Zoopagomycota</taxon>
        <taxon>Entomophthoromycotina</taxon>
        <taxon>Entomophthoromycetes</taxon>
        <taxon>Entomophthorales</taxon>
        <taxon>Ancylistaceae</taxon>
        <taxon>Conidiobolus</taxon>
    </lineage>
</organism>
<dbReference type="GO" id="GO:0031124">
    <property type="term" value="P:mRNA 3'-end processing"/>
    <property type="evidence" value="ECO:0007669"/>
    <property type="project" value="InterPro"/>
</dbReference>
<dbReference type="PROSITE" id="PS50294">
    <property type="entry name" value="WD_REPEATS_REGION"/>
    <property type="match status" value="3"/>
</dbReference>
<dbReference type="InterPro" id="IPR001680">
    <property type="entry name" value="WD40_rpt"/>
</dbReference>
<evidence type="ECO:0000313" key="9">
    <source>
        <dbReference type="EMBL" id="KXN73570.1"/>
    </source>
</evidence>
<feature type="compositionally biased region" description="Polar residues" evidence="8">
    <location>
        <begin position="71"/>
        <end position="83"/>
    </location>
</feature>
<dbReference type="GO" id="GO:0003723">
    <property type="term" value="F:RNA binding"/>
    <property type="evidence" value="ECO:0007669"/>
    <property type="project" value="TreeGrafter"/>
</dbReference>
<dbReference type="SMART" id="SM00320">
    <property type="entry name" value="WD40"/>
    <property type="match status" value="7"/>
</dbReference>
<keyword evidence="5" id="KW-0539">Nucleus</keyword>
<dbReference type="PROSITE" id="PS50082">
    <property type="entry name" value="WD_REPEATS_2"/>
    <property type="match status" value="5"/>
</dbReference>